<evidence type="ECO:0000256" key="4">
    <source>
        <dbReference type="ARBA" id="ARBA00022499"/>
    </source>
</evidence>
<keyword evidence="3" id="KW-0678">Repressor</keyword>
<keyword evidence="16" id="KW-1185">Reference proteome</keyword>
<keyword evidence="4" id="KW-1017">Isopeptide bond</keyword>
<evidence type="ECO:0000256" key="9">
    <source>
        <dbReference type="ARBA" id="ARBA00022990"/>
    </source>
</evidence>
<evidence type="ECO:0000313" key="16">
    <source>
        <dbReference type="Proteomes" id="UP000078540"/>
    </source>
</evidence>
<dbReference type="InterPro" id="IPR016024">
    <property type="entry name" value="ARM-type_fold"/>
</dbReference>
<organism evidence="15 16">
    <name type="scientific">Atta colombica</name>
    <dbReference type="NCBI Taxonomy" id="520822"/>
    <lineage>
        <taxon>Eukaryota</taxon>
        <taxon>Metazoa</taxon>
        <taxon>Ecdysozoa</taxon>
        <taxon>Arthropoda</taxon>
        <taxon>Hexapoda</taxon>
        <taxon>Insecta</taxon>
        <taxon>Pterygota</taxon>
        <taxon>Neoptera</taxon>
        <taxon>Endopterygota</taxon>
        <taxon>Hymenoptera</taxon>
        <taxon>Apocrita</taxon>
        <taxon>Aculeata</taxon>
        <taxon>Formicoidea</taxon>
        <taxon>Formicidae</taxon>
        <taxon>Myrmicinae</taxon>
        <taxon>Atta</taxon>
    </lineage>
</organism>
<dbReference type="SMART" id="SM00543">
    <property type="entry name" value="MIF4G"/>
    <property type="match status" value="1"/>
</dbReference>
<dbReference type="PROSITE" id="PS51363">
    <property type="entry name" value="W2"/>
    <property type="match status" value="1"/>
</dbReference>
<evidence type="ECO:0000256" key="7">
    <source>
        <dbReference type="ARBA" id="ARBA00022845"/>
    </source>
</evidence>
<evidence type="ECO:0000256" key="12">
    <source>
        <dbReference type="ARBA" id="ARBA00046720"/>
    </source>
</evidence>
<dbReference type="EMBL" id="KQ976428">
    <property type="protein sequence ID" value="KYM87796.1"/>
    <property type="molecule type" value="Genomic_DNA"/>
</dbReference>
<keyword evidence="6" id="KW-0832">Ubl conjugation</keyword>
<evidence type="ECO:0000256" key="11">
    <source>
        <dbReference type="ARBA" id="ARBA00040449"/>
    </source>
</evidence>
<dbReference type="FunFam" id="1.25.40.180:FF:000061">
    <property type="entry name" value="Eukaryotic translation initiation factor 4 gamma 2"/>
    <property type="match status" value="1"/>
</dbReference>
<dbReference type="PANTHER" id="PTHR23253:SF9">
    <property type="entry name" value="EUKARYOTIC TRANSLATION INITIATION FACTOR 4 GAMMA 2"/>
    <property type="match status" value="1"/>
</dbReference>
<evidence type="ECO:0000256" key="6">
    <source>
        <dbReference type="ARBA" id="ARBA00022843"/>
    </source>
</evidence>
<evidence type="ECO:0000256" key="1">
    <source>
        <dbReference type="ARBA" id="ARBA00005775"/>
    </source>
</evidence>
<feature type="compositionally biased region" description="Polar residues" evidence="13">
    <location>
        <begin position="368"/>
        <end position="397"/>
    </location>
</feature>
<dbReference type="CDD" id="cd11559">
    <property type="entry name" value="W2_eIF4G1_like"/>
    <property type="match status" value="1"/>
</dbReference>
<dbReference type="PANTHER" id="PTHR23253">
    <property type="entry name" value="EUKARYOTIC TRANSLATION INITIATION FACTOR 4 GAMMA"/>
    <property type="match status" value="1"/>
</dbReference>
<evidence type="ECO:0000313" key="15">
    <source>
        <dbReference type="EMBL" id="KYM87796.1"/>
    </source>
</evidence>
<comment type="function">
    <text evidence="10">Appears to play a role in the switch from cap-dependent to IRES-mediated translation during mitosis, apoptosis and viral infection. Cleaved by some caspases and viral proteases.</text>
</comment>
<comment type="subunit">
    <text evidence="12">Interacts with the serine/threonine protein kinases MKNK1 and MKNK2. Binds EIF4A and EIF3. Interacts with MIF4GD. Interacts with DAZAP2.</text>
</comment>
<sequence>MPSRDDIRSLSTEQRWIPPSTVRRDALTPESRNDLIFRKVRGILNKLTPEKFAKLSNDLLNVELNSHVILKGVIFLIFEKALDEPKYSSMYARLCKQLSDEAANFEPRKPIDESQKGQSTFRVLLLNKCKDEFENRSKASEAFENQDELGPEEEERRQVAKRKMLGNIKFIGELGKLGIVSEPILHRCIQQLLEKKRRGGSRGDAAEDIECLCQIMRTCGRILDSDKGRGLMDQYFKRMNSLAESRDLPLRIKFMLRDVIELRRDDWKPRKATSTEGPMPINQIRNDNEEPSRGNGFHRGREDRLGAEFLRKMGRGGLDVEMMGSIPLTSPSFGMPPPPFSPNGFAGTPGVGYGRHNQRNQPGAGYYPNQSRHQNNYEGKRNQPQHNLPQNFNNNSNKEQLRFNKNKMLIGGHPEEVSLRPSANSMMFKQTNINLNLPLNNDYIVIETTLAPGVDPTVNPDKQLQEKESALLQKYARFIRTFLTTIDSQVTALHALQVFCFSHNFPKGLLLRWFIALYNLEVIEEEAYHKWRDTVTDAYPGKGKALFQVNSWLTWLAEASEEEEEDDEDEKN</sequence>
<evidence type="ECO:0000256" key="8">
    <source>
        <dbReference type="ARBA" id="ARBA00022917"/>
    </source>
</evidence>
<evidence type="ECO:0000256" key="3">
    <source>
        <dbReference type="ARBA" id="ARBA00022491"/>
    </source>
</evidence>
<reference evidence="15 16" key="1">
    <citation type="submission" date="2015-09" db="EMBL/GenBank/DDBJ databases">
        <title>Atta colombica WGS genome.</title>
        <authorList>
            <person name="Nygaard S."/>
            <person name="Hu H."/>
            <person name="Boomsma J."/>
            <person name="Zhang G."/>
        </authorList>
    </citation>
    <scope>NUCLEOTIDE SEQUENCE [LARGE SCALE GENOMIC DNA]</scope>
    <source>
        <strain evidence="15">Treedump-2</strain>
        <tissue evidence="15">Whole body</tissue>
    </source>
</reference>
<dbReference type="GO" id="GO:0016281">
    <property type="term" value="C:eukaryotic translation initiation factor 4F complex"/>
    <property type="evidence" value="ECO:0007669"/>
    <property type="project" value="TreeGrafter"/>
</dbReference>
<feature type="domain" description="W2" evidence="14">
    <location>
        <begin position="374"/>
        <end position="566"/>
    </location>
</feature>
<dbReference type="AlphaFoldDB" id="A0A195BQ42"/>
<protein>
    <recommendedName>
        <fullName evidence="11">Eukaryotic translation initiation factor 4 gamma 2</fullName>
    </recommendedName>
</protein>
<keyword evidence="9" id="KW-0007">Acetylation</keyword>
<evidence type="ECO:0000256" key="5">
    <source>
        <dbReference type="ARBA" id="ARBA00022540"/>
    </source>
</evidence>
<dbReference type="GO" id="GO:0003743">
    <property type="term" value="F:translation initiation factor activity"/>
    <property type="evidence" value="ECO:0007669"/>
    <property type="project" value="UniProtKB-KW"/>
</dbReference>
<dbReference type="SUPFAM" id="SSF48371">
    <property type="entry name" value="ARM repeat"/>
    <property type="match status" value="2"/>
</dbReference>
<evidence type="ECO:0000256" key="10">
    <source>
        <dbReference type="ARBA" id="ARBA00037759"/>
    </source>
</evidence>
<proteinExistence type="inferred from homology"/>
<dbReference type="Pfam" id="PF02854">
    <property type="entry name" value="MIF4G"/>
    <property type="match status" value="1"/>
</dbReference>
<accession>A0A195BQ42</accession>
<keyword evidence="5 15" id="KW-0396">Initiation factor</keyword>
<dbReference type="GO" id="GO:0003729">
    <property type="term" value="F:mRNA binding"/>
    <property type="evidence" value="ECO:0007669"/>
    <property type="project" value="TreeGrafter"/>
</dbReference>
<dbReference type="STRING" id="520822.A0A195BQ42"/>
<dbReference type="InterPro" id="IPR003890">
    <property type="entry name" value="MIF4G-like_typ-3"/>
</dbReference>
<feature type="region of interest" description="Disordered" evidence="13">
    <location>
        <begin position="329"/>
        <end position="397"/>
    </location>
</feature>
<feature type="region of interest" description="Disordered" evidence="13">
    <location>
        <begin position="270"/>
        <end position="303"/>
    </location>
</feature>
<keyword evidence="7" id="KW-0810">Translation regulation</keyword>
<dbReference type="GO" id="GO:0006417">
    <property type="term" value="P:regulation of translation"/>
    <property type="evidence" value="ECO:0007669"/>
    <property type="project" value="UniProtKB-KW"/>
</dbReference>
<gene>
    <name evidence="15" type="ORF">ALC53_03231</name>
</gene>
<dbReference type="Gene3D" id="1.25.40.180">
    <property type="match status" value="2"/>
</dbReference>
<comment type="similarity">
    <text evidence="1">Belongs to the eukaryotic initiation factor 4G family.</text>
</comment>
<dbReference type="Proteomes" id="UP000078540">
    <property type="component" value="Unassembled WGS sequence"/>
</dbReference>
<keyword evidence="8" id="KW-0648">Protein biosynthesis</keyword>
<dbReference type="SMART" id="SM00515">
    <property type="entry name" value="eIF5C"/>
    <property type="match status" value="1"/>
</dbReference>
<evidence type="ECO:0000256" key="13">
    <source>
        <dbReference type="SAM" id="MobiDB-lite"/>
    </source>
</evidence>
<evidence type="ECO:0000256" key="2">
    <source>
        <dbReference type="ARBA" id="ARBA00022481"/>
    </source>
</evidence>
<name>A0A195BQ42_9HYME</name>
<evidence type="ECO:0000259" key="14">
    <source>
        <dbReference type="PROSITE" id="PS51363"/>
    </source>
</evidence>
<dbReference type="Pfam" id="PF02020">
    <property type="entry name" value="W2"/>
    <property type="match status" value="1"/>
</dbReference>
<keyword evidence="2" id="KW-0488">Methylation</keyword>
<dbReference type="InterPro" id="IPR003307">
    <property type="entry name" value="W2_domain"/>
</dbReference>